<dbReference type="Gramene" id="TraesLAC1A03G00057660.1">
    <property type="protein sequence ID" value="TraesLAC1A03G00057660.1.CDS1"/>
    <property type="gene ID" value="TraesLAC1A03G00057660"/>
</dbReference>
<dbReference type="OMA" id="VYIIRCL"/>
<dbReference type="Gramene" id="TraesCLE_scaffold_030651_01G000100.1">
    <property type="protein sequence ID" value="TraesCLE_scaffold_030651_01G000100.1"/>
    <property type="gene ID" value="TraesCLE_scaffold_030651_01G000100"/>
</dbReference>
<evidence type="ECO:0000256" key="1">
    <source>
        <dbReference type="SAM" id="MobiDB-lite"/>
    </source>
</evidence>
<dbReference type="Gramene" id="TraesCS1A03G0341200.1">
    <property type="protein sequence ID" value="TraesCS1A03G0341200.1.CDS1"/>
    <property type="gene ID" value="TraesCS1A03G0341200"/>
</dbReference>
<dbReference type="Proteomes" id="UP000019116">
    <property type="component" value="Chromosome 1A"/>
</dbReference>
<evidence type="ECO:0000313" key="2">
    <source>
        <dbReference type="EnsemblPlants" id="TraesCS1A02G133600.1.cds1"/>
    </source>
</evidence>
<dbReference type="Gramene" id="TraesCAD_scaffold_029839_01G000100.1">
    <property type="protein sequence ID" value="TraesCAD_scaffold_029839_01G000100.1"/>
    <property type="gene ID" value="TraesCAD_scaffold_029839_01G000100"/>
</dbReference>
<dbReference type="Gramene" id="TraesWEE_scaffold_055808_01G000100.1">
    <property type="protein sequence ID" value="TraesWEE_scaffold_055808_01G000100.1"/>
    <property type="gene ID" value="TraesWEE_scaffold_055808_01G000100"/>
</dbReference>
<dbReference type="Gramene" id="TraesNOR1A03G00056250.1">
    <property type="protein sequence ID" value="TraesNOR1A03G00056250.1.CDS1"/>
    <property type="gene ID" value="TraesNOR1A03G00056250"/>
</dbReference>
<feature type="region of interest" description="Disordered" evidence="1">
    <location>
        <begin position="22"/>
        <end position="59"/>
    </location>
</feature>
<keyword evidence="3" id="KW-1185">Reference proteome</keyword>
<dbReference type="AlphaFoldDB" id="A0A3B5XXF0"/>
<dbReference type="Gramene" id="TraesSTA1A03G00055480.1">
    <property type="protein sequence ID" value="TraesSTA1A03G00055480.1.CDS1"/>
    <property type="gene ID" value="TraesSTA1A03G00055480"/>
</dbReference>
<organism evidence="2">
    <name type="scientific">Triticum aestivum</name>
    <name type="common">Wheat</name>
    <dbReference type="NCBI Taxonomy" id="4565"/>
    <lineage>
        <taxon>Eukaryota</taxon>
        <taxon>Viridiplantae</taxon>
        <taxon>Streptophyta</taxon>
        <taxon>Embryophyta</taxon>
        <taxon>Tracheophyta</taxon>
        <taxon>Spermatophyta</taxon>
        <taxon>Magnoliopsida</taxon>
        <taxon>Liliopsida</taxon>
        <taxon>Poales</taxon>
        <taxon>Poaceae</taxon>
        <taxon>BOP clade</taxon>
        <taxon>Pooideae</taxon>
        <taxon>Triticodae</taxon>
        <taxon>Triticeae</taxon>
        <taxon>Triticinae</taxon>
        <taxon>Triticum</taxon>
    </lineage>
</organism>
<dbReference type="Gramene" id="TraesJAG1A03G00056100.1">
    <property type="protein sequence ID" value="TraesJAG1A03G00056100.1.CDS1"/>
    <property type="gene ID" value="TraesJAG1A03G00056100"/>
</dbReference>
<dbReference type="Gramene" id="TraesJUL1A03G00057210.1">
    <property type="protein sequence ID" value="TraesJUL1A03G00057210.1.CDS1"/>
    <property type="gene ID" value="TraesJUL1A03G00057210"/>
</dbReference>
<dbReference type="Gramene" id="TraesLDM1A03G00057110.1">
    <property type="protein sequence ID" value="TraesLDM1A03G00057110.1.CDS1"/>
    <property type="gene ID" value="TraesLDM1A03G00057110"/>
</dbReference>
<reference evidence="2" key="1">
    <citation type="submission" date="2018-08" db="EMBL/GenBank/DDBJ databases">
        <authorList>
            <person name="Rossello M."/>
        </authorList>
    </citation>
    <scope>NUCLEOTIDE SEQUENCE [LARGE SCALE GENOMIC DNA]</scope>
    <source>
        <strain evidence="2">cv. Chinese Spring</strain>
    </source>
</reference>
<dbReference type="Gramene" id="TraesCS1A02G133600.1">
    <property type="protein sequence ID" value="TraesCS1A02G133600.1.cds1"/>
    <property type="gene ID" value="TraesCS1A02G133600"/>
</dbReference>
<dbReference type="Gramene" id="TraesPARA_EIv1.0_0069470.1">
    <property type="protein sequence ID" value="TraesPARA_EIv1.0_0069470.1.CDS1"/>
    <property type="gene ID" value="TraesPARA_EIv1.0_0069470"/>
</dbReference>
<accession>A0A3B5XXF0</accession>
<dbReference type="Gramene" id="TraesSYM1A03G00057490.1">
    <property type="protein sequence ID" value="TraesSYM1A03G00057490.1.CDS1"/>
    <property type="gene ID" value="TraesSYM1A03G00057490"/>
</dbReference>
<evidence type="ECO:0000313" key="3">
    <source>
        <dbReference type="Proteomes" id="UP000019116"/>
    </source>
</evidence>
<dbReference type="Gramene" id="TraesARI1A03G00056670.1">
    <property type="protein sequence ID" value="TraesARI1A03G00056670.1.CDS1"/>
    <property type="gene ID" value="TraesARI1A03G00056670"/>
</dbReference>
<dbReference type="EnsemblPlants" id="TraesCS1A02G133600.1">
    <property type="protein sequence ID" value="TraesCS1A02G133600.1.cds1"/>
    <property type="gene ID" value="TraesCS1A02G133600"/>
</dbReference>
<dbReference type="Gramene" id="TraesROB_scaffold_060338_01G000100.1">
    <property type="protein sequence ID" value="TraesROB_scaffold_060338_01G000100.1"/>
    <property type="gene ID" value="TraesROB_scaffold_060338_01G000100"/>
</dbReference>
<reference evidence="2" key="2">
    <citation type="submission" date="2018-10" db="UniProtKB">
        <authorList>
            <consortium name="EnsemblPlants"/>
        </authorList>
    </citation>
    <scope>IDENTIFICATION</scope>
</reference>
<proteinExistence type="predicted"/>
<feature type="compositionally biased region" description="Low complexity" evidence="1">
    <location>
        <begin position="22"/>
        <end position="44"/>
    </location>
</feature>
<dbReference type="Gramene" id="TraesMAC1A03G00056730.1">
    <property type="protein sequence ID" value="TraesMAC1A03G00056730.1.CDS1"/>
    <property type="gene ID" value="TraesMAC1A03G00056730"/>
</dbReference>
<protein>
    <submittedName>
        <fullName evidence="2">Uncharacterized protein</fullName>
    </submittedName>
</protein>
<sequence length="89" mass="9948">MAWSNHRDVYIIRCPSCRRQEQATATKGEKATAAQAKQEEALAAPHQAEVHSANHGAHAKEEVLVARHFARAKYEKCKACDAHDRAEQQ</sequence>
<dbReference type="Gramene" id="TraesRN1A0100371000.1">
    <property type="protein sequence ID" value="TraesRN1A0100371000.1"/>
    <property type="gene ID" value="TraesRN1A0100371000"/>
</dbReference>
<name>A0A3B5XXF0_WHEAT</name>